<feature type="region of interest" description="Disordered" evidence="1">
    <location>
        <begin position="1"/>
        <end position="43"/>
    </location>
</feature>
<dbReference type="EMBL" id="JAPFFK010000015">
    <property type="protein sequence ID" value="KAJ6711491.1"/>
    <property type="molecule type" value="Genomic_DNA"/>
</dbReference>
<evidence type="ECO:0000313" key="3">
    <source>
        <dbReference type="Proteomes" id="UP001151532"/>
    </source>
</evidence>
<reference evidence="2" key="2">
    <citation type="journal article" date="2023" name="Int. J. Mol. Sci.">
        <title>De Novo Assembly and Annotation of 11 Diverse Shrub Willow (Salix) Genomes Reveals Novel Gene Organization in Sex-Linked Regions.</title>
        <authorList>
            <person name="Hyden B."/>
            <person name="Feng K."/>
            <person name="Yates T.B."/>
            <person name="Jawdy S."/>
            <person name="Cereghino C."/>
            <person name="Smart L.B."/>
            <person name="Muchero W."/>
        </authorList>
    </citation>
    <scope>NUCLEOTIDE SEQUENCE</scope>
    <source>
        <tissue evidence="2">Shoot tip</tissue>
    </source>
</reference>
<gene>
    <name evidence="2" type="ORF">OIU79_007852</name>
</gene>
<proteinExistence type="predicted"/>
<sequence length="128" mass="14134">MGGERPRERPEGGREARGQREGEARGQRERAASGEREGEASGERRGLSILCNREMGQSHGVCNEIRWEWGGLANVTSFVSYPNFRYSTHKLLIVSASRLAVCVAGCCFLFVEMSVAELSQVEVWMPGA</sequence>
<organism evidence="2 3">
    <name type="scientific">Salix purpurea</name>
    <name type="common">Purple osier willow</name>
    <dbReference type="NCBI Taxonomy" id="77065"/>
    <lineage>
        <taxon>Eukaryota</taxon>
        <taxon>Viridiplantae</taxon>
        <taxon>Streptophyta</taxon>
        <taxon>Embryophyta</taxon>
        <taxon>Tracheophyta</taxon>
        <taxon>Spermatophyta</taxon>
        <taxon>Magnoliopsida</taxon>
        <taxon>eudicotyledons</taxon>
        <taxon>Gunneridae</taxon>
        <taxon>Pentapetalae</taxon>
        <taxon>rosids</taxon>
        <taxon>fabids</taxon>
        <taxon>Malpighiales</taxon>
        <taxon>Salicaceae</taxon>
        <taxon>Saliceae</taxon>
        <taxon>Salix</taxon>
    </lineage>
</organism>
<name>A0A9Q0YVB4_SALPP</name>
<keyword evidence="3" id="KW-1185">Reference proteome</keyword>
<accession>A0A9Q0YVB4</accession>
<evidence type="ECO:0000256" key="1">
    <source>
        <dbReference type="SAM" id="MobiDB-lite"/>
    </source>
</evidence>
<dbReference type="AlphaFoldDB" id="A0A9Q0YVB4"/>
<protein>
    <submittedName>
        <fullName evidence="2">Uncharacterized protein</fullName>
    </submittedName>
</protein>
<reference evidence="2" key="1">
    <citation type="submission" date="2022-11" db="EMBL/GenBank/DDBJ databases">
        <authorList>
            <person name="Hyden B.L."/>
            <person name="Feng K."/>
            <person name="Yates T."/>
            <person name="Jawdy S."/>
            <person name="Smart L.B."/>
            <person name="Muchero W."/>
        </authorList>
    </citation>
    <scope>NUCLEOTIDE SEQUENCE</scope>
    <source>
        <tissue evidence="2">Shoot tip</tissue>
    </source>
</reference>
<evidence type="ECO:0000313" key="2">
    <source>
        <dbReference type="EMBL" id="KAJ6711491.1"/>
    </source>
</evidence>
<dbReference type="Proteomes" id="UP001151532">
    <property type="component" value="Chromosome 1"/>
</dbReference>
<comment type="caution">
    <text evidence="2">The sequence shown here is derived from an EMBL/GenBank/DDBJ whole genome shotgun (WGS) entry which is preliminary data.</text>
</comment>